<gene>
    <name evidence="1" type="ORF">SDC9_122026</name>
</gene>
<organism evidence="1">
    <name type="scientific">bioreactor metagenome</name>
    <dbReference type="NCBI Taxonomy" id="1076179"/>
    <lineage>
        <taxon>unclassified sequences</taxon>
        <taxon>metagenomes</taxon>
        <taxon>ecological metagenomes</taxon>
    </lineage>
</organism>
<dbReference type="NCBIfam" id="TIGR01603">
    <property type="entry name" value="maj_tail_phi13"/>
    <property type="match status" value="1"/>
</dbReference>
<evidence type="ECO:0000313" key="1">
    <source>
        <dbReference type="EMBL" id="MPM75035.1"/>
    </source>
</evidence>
<dbReference type="EMBL" id="VSSQ01026363">
    <property type="protein sequence ID" value="MPM75035.1"/>
    <property type="molecule type" value="Genomic_DNA"/>
</dbReference>
<evidence type="ECO:0008006" key="2">
    <source>
        <dbReference type="Google" id="ProtNLM"/>
    </source>
</evidence>
<proteinExistence type="predicted"/>
<protein>
    <recommendedName>
        <fullName evidence="2">Phage major tail protein, phi13 family</fullName>
    </recommendedName>
</protein>
<sequence>MAKTYNEKIIFGMSNIHVATVNEDGTFGVPVQILGGKAVEASFEASEKIVYADNKAVYNDKRITKGSGKVSVLGLTTDEKCLLAGTENMAGGLALNADMNAPSLALLFEQEKADGGKLLNVIYNVQFAIPAISAVTTEGEMSEQVSDLDFTCLPDLNKGFFFYTVDTTDAKADTEMVGKWFTEVQMPKKVVPAQSK</sequence>
<dbReference type="AlphaFoldDB" id="A0A645CDQ3"/>
<name>A0A645CDQ3_9ZZZZ</name>
<dbReference type="InterPro" id="IPR006490">
    <property type="entry name" value="Maj_tail_phi13"/>
</dbReference>
<reference evidence="1" key="1">
    <citation type="submission" date="2019-08" db="EMBL/GenBank/DDBJ databases">
        <authorList>
            <person name="Kucharzyk K."/>
            <person name="Murdoch R.W."/>
            <person name="Higgins S."/>
            <person name="Loffler F."/>
        </authorList>
    </citation>
    <scope>NUCLEOTIDE SEQUENCE</scope>
</reference>
<comment type="caution">
    <text evidence="1">The sequence shown here is derived from an EMBL/GenBank/DDBJ whole genome shotgun (WGS) entry which is preliminary data.</text>
</comment>
<accession>A0A645CDQ3</accession>